<dbReference type="STRING" id="1122240.GCA_000620105_03568"/>
<keyword evidence="6" id="KW-0813">Transport</keyword>
<dbReference type="RefSeq" id="WP_107889048.1">
    <property type="nucleotide sequence ID" value="NZ_CP028519.1"/>
</dbReference>
<dbReference type="OrthoDB" id="9809206at2"/>
<gene>
    <name evidence="8" type="ORF">DAI18_07235</name>
</gene>
<comment type="subunit">
    <text evidence="6">Homoheptamer.</text>
</comment>
<dbReference type="PANTHER" id="PTHR30221:SF3">
    <property type="entry name" value="SMALL-CONDUCTANCE MECHANOSENSITIVE CHANNEL"/>
    <property type="match status" value="1"/>
</dbReference>
<name>A0A2S0P943_9NEIS</name>
<dbReference type="InterPro" id="IPR045275">
    <property type="entry name" value="MscS_archaea/bacteria_type"/>
</dbReference>
<evidence type="ECO:0000256" key="4">
    <source>
        <dbReference type="ARBA" id="ARBA00022989"/>
    </source>
</evidence>
<dbReference type="SUPFAM" id="SSF50182">
    <property type="entry name" value="Sm-like ribonucleoproteins"/>
    <property type="match status" value="1"/>
</dbReference>
<dbReference type="PANTHER" id="PTHR30221">
    <property type="entry name" value="SMALL-CONDUCTANCE MECHANOSENSITIVE CHANNEL"/>
    <property type="match status" value="1"/>
</dbReference>
<keyword evidence="6" id="KW-0997">Cell inner membrane</keyword>
<dbReference type="EMBL" id="CP028519">
    <property type="protein sequence ID" value="AVY93861.1"/>
    <property type="molecule type" value="Genomic_DNA"/>
</dbReference>
<dbReference type="InterPro" id="IPR023408">
    <property type="entry name" value="MscS_beta-dom_sf"/>
</dbReference>
<protein>
    <recommendedName>
        <fullName evidence="6">Small-conductance mechanosensitive channel</fullName>
    </recommendedName>
</protein>
<reference evidence="8 9" key="1">
    <citation type="submission" date="2018-04" db="EMBL/GenBank/DDBJ databases">
        <title>Denitrifier Microvirgula.</title>
        <authorList>
            <person name="Anderson E."/>
            <person name="Jang J."/>
            <person name="Ishii S."/>
        </authorList>
    </citation>
    <scope>NUCLEOTIDE SEQUENCE [LARGE SCALE GENOMIC DNA]</scope>
    <source>
        <strain evidence="8 9">BE2.4</strain>
    </source>
</reference>
<keyword evidence="3" id="KW-0812">Transmembrane</keyword>
<evidence type="ECO:0000313" key="9">
    <source>
        <dbReference type="Proteomes" id="UP000244173"/>
    </source>
</evidence>
<evidence type="ECO:0000259" key="7">
    <source>
        <dbReference type="Pfam" id="PF00924"/>
    </source>
</evidence>
<evidence type="ECO:0000256" key="6">
    <source>
        <dbReference type="RuleBase" id="RU369025"/>
    </source>
</evidence>
<dbReference type="Pfam" id="PF00924">
    <property type="entry name" value="MS_channel_2nd"/>
    <property type="match status" value="1"/>
</dbReference>
<evidence type="ECO:0000256" key="5">
    <source>
        <dbReference type="ARBA" id="ARBA00023136"/>
    </source>
</evidence>
<dbReference type="GO" id="GO:0008381">
    <property type="term" value="F:mechanosensitive monoatomic ion channel activity"/>
    <property type="evidence" value="ECO:0007669"/>
    <property type="project" value="InterPro"/>
</dbReference>
<feature type="domain" description="Mechanosensitive ion channel MscS" evidence="7">
    <location>
        <begin position="5"/>
        <end position="56"/>
    </location>
</feature>
<evidence type="ECO:0000256" key="2">
    <source>
        <dbReference type="ARBA" id="ARBA00022475"/>
    </source>
</evidence>
<sequence>MYRVRQFQVGDMINAGGVVGTVRDIGLFATTIDTLDNLHTIVGNNKLFSDNIVNLSANPYRRVDLKMQLANGVDIVAVAAALRNRLSTLPGVQPDPAPSVELLEFNLAGPVLAVRPFCHNDVYWDVYFATNQAISDVARDNQLPPAEQPVLVRQR</sequence>
<dbReference type="Gene3D" id="2.30.30.60">
    <property type="match status" value="1"/>
</dbReference>
<dbReference type="Gene3D" id="3.30.70.100">
    <property type="match status" value="1"/>
</dbReference>
<comment type="similarity">
    <text evidence="6">Belongs to the MscS (TC 1.A.23) family.</text>
</comment>
<keyword evidence="9" id="KW-1185">Reference proteome</keyword>
<dbReference type="Proteomes" id="UP000244173">
    <property type="component" value="Chromosome"/>
</dbReference>
<comment type="function">
    <text evidence="6">Mechanosensitive channel that participates in the regulation of osmotic pressure changes within the cell, opening in response to stretch forces in the membrane lipid bilayer, without the need for other proteins. Contributes to normal resistance to hypoosmotic shock. Forms an ion channel of 1.0 nanosiemens conductance with a slight preference for anions.</text>
</comment>
<dbReference type="InterPro" id="IPR010920">
    <property type="entry name" value="LSM_dom_sf"/>
</dbReference>
<dbReference type="KEGG" id="maer:DAI18_07235"/>
<organism evidence="8 9">
    <name type="scientific">Microvirgula aerodenitrificans</name>
    <dbReference type="NCBI Taxonomy" id="57480"/>
    <lineage>
        <taxon>Bacteria</taxon>
        <taxon>Pseudomonadati</taxon>
        <taxon>Pseudomonadota</taxon>
        <taxon>Betaproteobacteria</taxon>
        <taxon>Neisseriales</taxon>
        <taxon>Aquaspirillaceae</taxon>
        <taxon>Microvirgula</taxon>
    </lineage>
</organism>
<evidence type="ECO:0000313" key="8">
    <source>
        <dbReference type="EMBL" id="AVY93861.1"/>
    </source>
</evidence>
<keyword evidence="6" id="KW-0407">Ion channel</keyword>
<keyword evidence="6" id="KW-0406">Ion transport</keyword>
<dbReference type="SUPFAM" id="SSF82689">
    <property type="entry name" value="Mechanosensitive channel protein MscS (YggB), C-terminal domain"/>
    <property type="match status" value="1"/>
</dbReference>
<keyword evidence="5" id="KW-0472">Membrane</keyword>
<dbReference type="AlphaFoldDB" id="A0A2S0P943"/>
<dbReference type="InterPro" id="IPR006685">
    <property type="entry name" value="MscS_channel_2nd"/>
</dbReference>
<accession>A0A2S0P943</accession>
<dbReference type="GO" id="GO:0005886">
    <property type="term" value="C:plasma membrane"/>
    <property type="evidence" value="ECO:0007669"/>
    <property type="project" value="UniProtKB-SubCell"/>
</dbReference>
<evidence type="ECO:0000256" key="1">
    <source>
        <dbReference type="ARBA" id="ARBA00004651"/>
    </source>
</evidence>
<dbReference type="InterPro" id="IPR011066">
    <property type="entry name" value="MscS_channel_C_sf"/>
</dbReference>
<comment type="subcellular location">
    <subcellularLocation>
        <location evidence="6">Cell inner membrane</location>
        <topology evidence="6">Multi-pass membrane protein</topology>
    </subcellularLocation>
    <subcellularLocation>
        <location evidence="1">Cell membrane</location>
        <topology evidence="1">Multi-pass membrane protein</topology>
    </subcellularLocation>
</comment>
<keyword evidence="4" id="KW-1133">Transmembrane helix</keyword>
<evidence type="ECO:0000256" key="3">
    <source>
        <dbReference type="ARBA" id="ARBA00022692"/>
    </source>
</evidence>
<keyword evidence="2" id="KW-1003">Cell membrane</keyword>
<proteinExistence type="inferred from homology"/>